<evidence type="ECO:0000313" key="1">
    <source>
        <dbReference type="EMBL" id="RVU35937.1"/>
    </source>
</evidence>
<gene>
    <name evidence="1" type="ORF">EOI86_11835</name>
</gene>
<dbReference type="EMBL" id="SADE01000002">
    <property type="protein sequence ID" value="RVU35937.1"/>
    <property type="molecule type" value="Genomic_DNA"/>
</dbReference>
<reference evidence="2" key="1">
    <citation type="submission" date="2019-01" db="EMBL/GenBank/DDBJ databases">
        <title>Gri0909 isolated from a small marine red alga.</title>
        <authorList>
            <person name="Kim J."/>
            <person name="Jeong S.E."/>
            <person name="Jeon C.O."/>
        </authorList>
    </citation>
    <scope>NUCLEOTIDE SEQUENCE [LARGE SCALE GENOMIC DNA]</scope>
    <source>
        <strain evidence="2">Gri0909</strain>
    </source>
</reference>
<dbReference type="RefSeq" id="WP_127765414.1">
    <property type="nucleotide sequence ID" value="NZ_SADE01000002.1"/>
</dbReference>
<protein>
    <submittedName>
        <fullName evidence="1">Uncharacterized protein</fullName>
    </submittedName>
</protein>
<dbReference type="Proteomes" id="UP000287447">
    <property type="component" value="Unassembled WGS sequence"/>
</dbReference>
<comment type="caution">
    <text evidence="1">The sequence shown here is derived from an EMBL/GenBank/DDBJ whole genome shotgun (WGS) entry which is preliminary data.</text>
</comment>
<organism evidence="1 2">
    <name type="scientific">Hwanghaeella grinnelliae</name>
    <dbReference type="NCBI Taxonomy" id="2500179"/>
    <lineage>
        <taxon>Bacteria</taxon>
        <taxon>Pseudomonadati</taxon>
        <taxon>Pseudomonadota</taxon>
        <taxon>Alphaproteobacteria</taxon>
        <taxon>Rhodospirillales</taxon>
        <taxon>Rhodospirillaceae</taxon>
        <taxon>Hwanghaeella</taxon>
    </lineage>
</organism>
<name>A0A437QN64_9PROT</name>
<keyword evidence="2" id="KW-1185">Reference proteome</keyword>
<sequence>MAELPAEDGKPSGWTNINAYRQFLANEDRVLGFVHHVRALFYPDSHALSLDQARVLSCGITCVPEYLLYRHRLGWNDRLPEFIAAAVKSFAGMNKLLYWCTAQNIMMQNSALTANPDVLLAAARTNDLFWDHDERCPISRTKFLEVADVFCAPSVAPEEPPFDLHGLNDYAVVADRYLNCSMARFHLAMALVEACEADPQALYATNTKAKILNYLEHFSDEKATSQLQRKDALDLDMPELWLRVNRLCRAEMERTECALNAMFPEQPCAFEGEEIADNLVETPFDRLAALAEQDPPQPSTR</sequence>
<evidence type="ECO:0000313" key="2">
    <source>
        <dbReference type="Proteomes" id="UP000287447"/>
    </source>
</evidence>
<dbReference type="AlphaFoldDB" id="A0A437QN64"/>
<accession>A0A437QN64</accession>
<proteinExistence type="predicted"/>